<evidence type="ECO:0008006" key="5">
    <source>
        <dbReference type="Google" id="ProtNLM"/>
    </source>
</evidence>
<dbReference type="EMBL" id="CP031320">
    <property type="protein sequence ID" value="AXK31727.1"/>
    <property type="molecule type" value="Genomic_DNA"/>
</dbReference>
<evidence type="ECO:0000313" key="4">
    <source>
        <dbReference type="Proteomes" id="UP000254425"/>
    </source>
</evidence>
<sequence>MRSRMFATAAVAAAFVMVPAGSALAGSGPAPAPSERASSQSTAPTPEGNPLSKRAQASDVCYDARQIGETRHIKQGGEIIASVKHFSSSICEADYSYVWLWQSFVDKEDDYDVSAGMFNYAEDGQQGQVSWPKDNGQEYWSERSDASYDCKAAVGSVRPAGSATTYSGQTDKRC</sequence>
<feature type="signal peptide" evidence="2">
    <location>
        <begin position="1"/>
        <end position="25"/>
    </location>
</feature>
<evidence type="ECO:0000313" key="3">
    <source>
        <dbReference type="EMBL" id="AXK31727.1"/>
    </source>
</evidence>
<evidence type="ECO:0000256" key="2">
    <source>
        <dbReference type="SAM" id="SignalP"/>
    </source>
</evidence>
<gene>
    <name evidence="3" type="ORF">DVA86_02750</name>
</gene>
<feature type="compositionally biased region" description="Low complexity" evidence="1">
    <location>
        <begin position="25"/>
        <end position="41"/>
    </location>
</feature>
<feature type="chain" id="PRO_5016674548" description="DUF2690 domain-containing protein" evidence="2">
    <location>
        <begin position="26"/>
        <end position="174"/>
    </location>
</feature>
<keyword evidence="2" id="KW-0732">Signal</keyword>
<accession>A0A345XJB1</accession>
<evidence type="ECO:0000256" key="1">
    <source>
        <dbReference type="SAM" id="MobiDB-lite"/>
    </source>
</evidence>
<name>A0A345XJB1_9ACTN</name>
<protein>
    <recommendedName>
        <fullName evidence="5">DUF2690 domain-containing protein</fullName>
    </recommendedName>
</protein>
<organism evidence="3 4">
    <name type="scientific">Streptomyces armeniacus</name>
    <dbReference type="NCBI Taxonomy" id="83291"/>
    <lineage>
        <taxon>Bacteria</taxon>
        <taxon>Bacillati</taxon>
        <taxon>Actinomycetota</taxon>
        <taxon>Actinomycetes</taxon>
        <taxon>Kitasatosporales</taxon>
        <taxon>Streptomycetaceae</taxon>
        <taxon>Streptomyces</taxon>
    </lineage>
</organism>
<dbReference type="Proteomes" id="UP000254425">
    <property type="component" value="Chromosome"/>
</dbReference>
<dbReference type="RefSeq" id="WP_208875452.1">
    <property type="nucleotide sequence ID" value="NZ_CP031320.1"/>
</dbReference>
<dbReference type="AlphaFoldDB" id="A0A345XJB1"/>
<dbReference type="KEGG" id="sarm:DVA86_02750"/>
<keyword evidence="4" id="KW-1185">Reference proteome</keyword>
<feature type="region of interest" description="Disordered" evidence="1">
    <location>
        <begin position="25"/>
        <end position="56"/>
    </location>
</feature>
<proteinExistence type="predicted"/>
<reference evidence="3 4" key="1">
    <citation type="submission" date="2018-07" db="EMBL/GenBank/DDBJ databases">
        <title>Draft genome of the type strain Streptomyces armeniacus ATCC 15676.</title>
        <authorList>
            <person name="Labana P."/>
            <person name="Gosse J.T."/>
            <person name="Boddy C.N."/>
        </authorList>
    </citation>
    <scope>NUCLEOTIDE SEQUENCE [LARGE SCALE GENOMIC DNA]</scope>
    <source>
        <strain evidence="3 4">ATCC 15676</strain>
    </source>
</reference>